<keyword evidence="6" id="KW-0547">Nucleotide-binding</keyword>
<dbReference type="InterPro" id="IPR013566">
    <property type="entry name" value="EF_hand_assoc_1"/>
</dbReference>
<dbReference type="SMART" id="SM00175">
    <property type="entry name" value="RAB"/>
    <property type="match status" value="1"/>
</dbReference>
<dbReference type="HOGENOM" id="CLU_014255_3_2_1"/>
<dbReference type="EnsemblProtists" id="PYU1_T007219">
    <property type="protein sequence ID" value="PYU1_T007219"/>
    <property type="gene ID" value="PYU1_G007204"/>
</dbReference>
<dbReference type="GO" id="GO:0005741">
    <property type="term" value="C:mitochondrial outer membrane"/>
    <property type="evidence" value="ECO:0007669"/>
    <property type="project" value="UniProtKB-SubCell"/>
</dbReference>
<keyword evidence="11" id="KW-0496">Mitochondrion</keyword>
<feature type="region of interest" description="Disordered" evidence="14">
    <location>
        <begin position="1"/>
        <end position="31"/>
    </location>
</feature>
<dbReference type="Pfam" id="PF00071">
    <property type="entry name" value="Ras"/>
    <property type="match status" value="1"/>
</dbReference>
<evidence type="ECO:0000256" key="5">
    <source>
        <dbReference type="ARBA" id="ARBA00022737"/>
    </source>
</evidence>
<evidence type="ECO:0000256" key="10">
    <source>
        <dbReference type="ARBA" id="ARBA00022989"/>
    </source>
</evidence>
<dbReference type="PANTHER" id="PTHR46819">
    <property type="entry name" value="EF-HAND CALCIUM-BINDING DOMAIN-CONTAINING PROTEIN 7"/>
    <property type="match status" value="1"/>
</dbReference>
<dbReference type="InterPro" id="IPR027417">
    <property type="entry name" value="P-loop_NTPase"/>
</dbReference>
<dbReference type="Gene3D" id="1.10.238.10">
    <property type="entry name" value="EF-hand"/>
    <property type="match status" value="2"/>
</dbReference>
<evidence type="ECO:0000313" key="17">
    <source>
        <dbReference type="Proteomes" id="UP000019132"/>
    </source>
</evidence>
<reference evidence="17" key="1">
    <citation type="journal article" date="2010" name="Genome Biol.">
        <title>Genome sequence of the necrotrophic plant pathogen Pythium ultimum reveals original pathogenicity mechanisms and effector repertoire.</title>
        <authorList>
            <person name="Levesque C.A."/>
            <person name="Brouwer H."/>
            <person name="Cano L."/>
            <person name="Hamilton J.P."/>
            <person name="Holt C."/>
            <person name="Huitema E."/>
            <person name="Raffaele S."/>
            <person name="Robideau G.P."/>
            <person name="Thines M."/>
            <person name="Win J."/>
            <person name="Zerillo M.M."/>
            <person name="Beakes G.W."/>
            <person name="Boore J.L."/>
            <person name="Busam D."/>
            <person name="Dumas B."/>
            <person name="Ferriera S."/>
            <person name="Fuerstenberg S.I."/>
            <person name="Gachon C.M."/>
            <person name="Gaulin E."/>
            <person name="Govers F."/>
            <person name="Grenville-Briggs L."/>
            <person name="Horner N."/>
            <person name="Hostetler J."/>
            <person name="Jiang R.H."/>
            <person name="Johnson J."/>
            <person name="Krajaejun T."/>
            <person name="Lin H."/>
            <person name="Meijer H.J."/>
            <person name="Moore B."/>
            <person name="Morris P."/>
            <person name="Phuntmart V."/>
            <person name="Puiu D."/>
            <person name="Shetty J."/>
            <person name="Stajich J.E."/>
            <person name="Tripathy S."/>
            <person name="Wawra S."/>
            <person name="van West P."/>
            <person name="Whitty B.R."/>
            <person name="Coutinho P.M."/>
            <person name="Henrissat B."/>
            <person name="Martin F."/>
            <person name="Thomas P.D."/>
            <person name="Tyler B.M."/>
            <person name="De Vries R.P."/>
            <person name="Kamoun S."/>
            <person name="Yandell M."/>
            <person name="Tisserat N."/>
            <person name="Buell C.R."/>
        </authorList>
    </citation>
    <scope>NUCLEOTIDE SEQUENCE</scope>
    <source>
        <strain evidence="17">DAOM:BR144</strain>
    </source>
</reference>
<dbReference type="PROSITE" id="PS51419">
    <property type="entry name" value="RAB"/>
    <property type="match status" value="1"/>
</dbReference>
<dbReference type="GO" id="GO:0003924">
    <property type="term" value="F:GTPase activity"/>
    <property type="evidence" value="ECO:0007669"/>
    <property type="project" value="InterPro"/>
</dbReference>
<keyword evidence="10" id="KW-1133">Transmembrane helix</keyword>
<evidence type="ECO:0000259" key="15">
    <source>
        <dbReference type="PROSITE" id="PS50222"/>
    </source>
</evidence>
<dbReference type="VEuPathDB" id="FungiDB:PYU1_G007204"/>
<proteinExistence type="inferred from homology"/>
<keyword evidence="12" id="KW-0342">GTP-binding</keyword>
<evidence type="ECO:0000256" key="2">
    <source>
        <dbReference type="ARBA" id="ARBA00007981"/>
    </source>
</evidence>
<keyword evidence="9" id="KW-0106">Calcium</keyword>
<keyword evidence="13" id="KW-0472">Membrane</keyword>
<dbReference type="InParanoid" id="K3WQH7"/>
<name>K3WQH7_GLOUD</name>
<reference evidence="16" key="3">
    <citation type="submission" date="2015-02" db="UniProtKB">
        <authorList>
            <consortium name="EnsemblProtists"/>
        </authorList>
    </citation>
    <scope>IDENTIFICATION</scope>
    <source>
        <strain evidence="16">DAOM BR144</strain>
    </source>
</reference>
<dbReference type="Proteomes" id="UP000019132">
    <property type="component" value="Unassembled WGS sequence"/>
</dbReference>
<dbReference type="EMBL" id="GL376560">
    <property type="status" value="NOT_ANNOTATED_CDS"/>
    <property type="molecule type" value="Genomic_DNA"/>
</dbReference>
<dbReference type="InterPro" id="IPR011992">
    <property type="entry name" value="EF-hand-dom_pair"/>
</dbReference>
<evidence type="ECO:0000256" key="1">
    <source>
        <dbReference type="ARBA" id="ARBA00004200"/>
    </source>
</evidence>
<keyword evidence="4" id="KW-0479">Metal-binding</keyword>
<dbReference type="PANTHER" id="PTHR46819:SF1">
    <property type="entry name" value="EF-HAND CALCIUM-BINDING DOMAIN-CONTAINING PROTEIN 7"/>
    <property type="match status" value="1"/>
</dbReference>
<dbReference type="GO" id="GO:0005525">
    <property type="term" value="F:GTP binding"/>
    <property type="evidence" value="ECO:0007669"/>
    <property type="project" value="UniProtKB-KW"/>
</dbReference>
<feature type="domain" description="EF-hand" evidence="15">
    <location>
        <begin position="181"/>
        <end position="216"/>
    </location>
</feature>
<dbReference type="SUPFAM" id="SSF47473">
    <property type="entry name" value="EF-hand"/>
    <property type="match status" value="1"/>
</dbReference>
<comment type="subcellular location">
    <subcellularLocation>
        <location evidence="1">Mitochondrion outer membrane</location>
        <topology evidence="1">Single-pass type IV membrane protein</topology>
    </subcellularLocation>
</comment>
<keyword evidence="5" id="KW-0677">Repeat</keyword>
<dbReference type="InterPro" id="IPR002048">
    <property type="entry name" value="EF_hand_dom"/>
</dbReference>
<reference evidence="17" key="2">
    <citation type="submission" date="2010-04" db="EMBL/GenBank/DDBJ databases">
        <authorList>
            <person name="Buell R."/>
            <person name="Hamilton J."/>
            <person name="Hostetler J."/>
        </authorList>
    </citation>
    <scope>NUCLEOTIDE SEQUENCE [LARGE SCALE GENOMIC DNA]</scope>
    <source>
        <strain evidence="17">DAOM:BR144</strain>
    </source>
</reference>
<dbReference type="InterPro" id="IPR001806">
    <property type="entry name" value="Small_GTPase"/>
</dbReference>
<comment type="similarity">
    <text evidence="2">Belongs to the mitochondrial Rho GTPase family.</text>
</comment>
<evidence type="ECO:0000256" key="9">
    <source>
        <dbReference type="ARBA" id="ARBA00022837"/>
    </source>
</evidence>
<organism evidence="16 17">
    <name type="scientific">Globisporangium ultimum (strain ATCC 200006 / CBS 805.95 / DAOM BR144)</name>
    <name type="common">Pythium ultimum</name>
    <dbReference type="NCBI Taxonomy" id="431595"/>
    <lineage>
        <taxon>Eukaryota</taxon>
        <taxon>Sar</taxon>
        <taxon>Stramenopiles</taxon>
        <taxon>Oomycota</taxon>
        <taxon>Peronosporomycetes</taxon>
        <taxon>Pythiales</taxon>
        <taxon>Pythiaceae</taxon>
        <taxon>Globisporangium</taxon>
    </lineage>
</organism>
<evidence type="ECO:0000313" key="16">
    <source>
        <dbReference type="EnsemblProtists" id="PYU1_T007219"/>
    </source>
</evidence>
<evidence type="ECO:0000256" key="8">
    <source>
        <dbReference type="ARBA" id="ARBA00022801"/>
    </source>
</evidence>
<evidence type="ECO:0000256" key="14">
    <source>
        <dbReference type="SAM" id="MobiDB-lite"/>
    </source>
</evidence>
<dbReference type="InterPro" id="IPR052266">
    <property type="entry name" value="Miro-EF-hand_domain"/>
</dbReference>
<evidence type="ECO:0000256" key="12">
    <source>
        <dbReference type="ARBA" id="ARBA00023134"/>
    </source>
</evidence>
<dbReference type="InterPro" id="IPR013567">
    <property type="entry name" value="EF_hand_assoc_2"/>
</dbReference>
<feature type="domain" description="EF-hand" evidence="15">
    <location>
        <begin position="304"/>
        <end position="339"/>
    </location>
</feature>
<dbReference type="GO" id="GO:0005509">
    <property type="term" value="F:calcium ion binding"/>
    <property type="evidence" value="ECO:0007669"/>
    <property type="project" value="InterPro"/>
</dbReference>
<keyword evidence="17" id="KW-1185">Reference proteome</keyword>
<dbReference type="STRING" id="431595.K3WQH7"/>
<dbReference type="Pfam" id="PF08355">
    <property type="entry name" value="EF_assoc_1"/>
    <property type="match status" value="1"/>
</dbReference>
<dbReference type="Pfam" id="PF08356">
    <property type="entry name" value="EF_assoc_2"/>
    <property type="match status" value="1"/>
</dbReference>
<dbReference type="FunFam" id="1.10.238.10:FF:000011">
    <property type="entry name" value="Mitochondrial Rho GTPase"/>
    <property type="match status" value="1"/>
</dbReference>
<sequence>MRTETSARGTGGSERDAPSASASNSTLSSSREKLHLKPQVVRIEVLGDEKVGKTSLICSLVSRHYSEKVPSVLLNVQIPAEESDENVIISITDTSSRVSDLMRAANATKRSDAILLVYDLTRPETFQRLRRWLDFIARHREVPVVLVANKKDVNVVTPEGSYANQVRQLVHTYPKKQLEPKCVKAIKRAFRLYNRDRNGILSRDELNEYQHDCFGMRLLTTEMDTMMEFLASAVPEGVAPNGNGIFLDGFKYLWQLFIDRHRPESCWQVLRSLGYNNELHLEIPPERIGLPPFDDDQAAQLTPQALEFITQLFRQFDANKDGNLREEEIDDIFSICEDEQAPWKTCSAIATPLLFKATLVDGKPALSLSSWLACWSFVAQENPSKLLETLFYLGYNDKLYPALELTKSRSLTREVNKIERNVVTCYLYGSPLAEKSTFVDAFVEKKSPAPMADPVDDANILRAINAVIDKDATRYLLVTQEITENEIEKKADVLCILFNPDEPESLTFAEEEFKRLPDSIPRVVIAYKAGGKAPAPAASKSLVDGDLATEAMLKQFPTAFLCDDETKVAEAITLLVRTALRPPKNARGKSGSGLGISLMKTLGVTVVCVTLCAGVLAVAKPDTARNFWNANVKPVIATARS</sequence>
<feature type="compositionally biased region" description="Low complexity" evidence="14">
    <location>
        <begin position="18"/>
        <end position="29"/>
    </location>
</feature>
<evidence type="ECO:0000256" key="6">
    <source>
        <dbReference type="ARBA" id="ARBA00022741"/>
    </source>
</evidence>
<dbReference type="eggNOG" id="KOG1707">
    <property type="taxonomic scope" value="Eukaryota"/>
</dbReference>
<dbReference type="PROSITE" id="PS50222">
    <property type="entry name" value="EF_HAND_2"/>
    <property type="match status" value="2"/>
</dbReference>
<keyword evidence="8" id="KW-0378">Hydrolase</keyword>
<dbReference type="SMART" id="SM00173">
    <property type="entry name" value="RAS"/>
    <property type="match status" value="1"/>
</dbReference>
<keyword evidence="3" id="KW-0812">Transmembrane</keyword>
<dbReference type="AlphaFoldDB" id="K3WQH7"/>
<dbReference type="Gene3D" id="3.40.50.300">
    <property type="entry name" value="P-loop containing nucleotide triphosphate hydrolases"/>
    <property type="match status" value="1"/>
</dbReference>
<dbReference type="SUPFAM" id="SSF52540">
    <property type="entry name" value="P-loop containing nucleoside triphosphate hydrolases"/>
    <property type="match status" value="1"/>
</dbReference>
<evidence type="ECO:0000256" key="7">
    <source>
        <dbReference type="ARBA" id="ARBA00022787"/>
    </source>
</evidence>
<evidence type="ECO:0000256" key="11">
    <source>
        <dbReference type="ARBA" id="ARBA00023128"/>
    </source>
</evidence>
<evidence type="ECO:0000256" key="13">
    <source>
        <dbReference type="ARBA" id="ARBA00023136"/>
    </source>
</evidence>
<accession>K3WQH7</accession>
<dbReference type="OMA" id="HETTWGI"/>
<keyword evidence="7" id="KW-1000">Mitochondrion outer membrane</keyword>
<evidence type="ECO:0000256" key="3">
    <source>
        <dbReference type="ARBA" id="ARBA00022692"/>
    </source>
</evidence>
<protein>
    <recommendedName>
        <fullName evidence="15">EF-hand domain-containing protein</fullName>
    </recommendedName>
</protein>
<dbReference type="PRINTS" id="PR00449">
    <property type="entry name" value="RASTRNSFRMNG"/>
</dbReference>
<evidence type="ECO:0000256" key="4">
    <source>
        <dbReference type="ARBA" id="ARBA00022723"/>
    </source>
</evidence>